<sequence>MPTSAESPGRPSGDPAGAPTPGGGRCARPRSEELLLQILADDRLVDAIRAGRVGCDYEQWTADVLDQLRDAAPGVECDLSELDPEVALLLLLVGVASGLNPARQRAAGP</sequence>
<comment type="caution">
    <text evidence="2">The sequence shown here is derived from an EMBL/GenBank/DDBJ whole genome shotgun (WGS) entry which is preliminary data.</text>
</comment>
<reference evidence="2 3" key="1">
    <citation type="submission" date="2020-04" db="EMBL/GenBank/DDBJ databases">
        <authorList>
            <person name="Klaysubun C."/>
            <person name="Duangmal K."/>
            <person name="Lipun K."/>
        </authorList>
    </citation>
    <scope>NUCLEOTIDE SEQUENCE [LARGE SCALE GENOMIC DNA]</scope>
    <source>
        <strain evidence="2 3">DSM 45300</strain>
    </source>
</reference>
<feature type="region of interest" description="Disordered" evidence="1">
    <location>
        <begin position="1"/>
        <end position="28"/>
    </location>
</feature>
<dbReference type="Proteomes" id="UP000586918">
    <property type="component" value="Unassembled WGS sequence"/>
</dbReference>
<protein>
    <submittedName>
        <fullName evidence="2">Uncharacterized protein</fullName>
    </submittedName>
</protein>
<keyword evidence="3" id="KW-1185">Reference proteome</keyword>
<accession>A0A848DPU0</accession>
<evidence type="ECO:0000313" key="3">
    <source>
        <dbReference type="Proteomes" id="UP000586918"/>
    </source>
</evidence>
<dbReference type="AlphaFoldDB" id="A0A848DPU0"/>
<dbReference type="EMBL" id="JAAXKZ010000112">
    <property type="protein sequence ID" value="NMH94456.1"/>
    <property type="molecule type" value="Genomic_DNA"/>
</dbReference>
<dbReference type="RefSeq" id="WP_169415141.1">
    <property type="nucleotide sequence ID" value="NZ_JAAXKZ010000112.1"/>
</dbReference>
<organism evidence="2 3">
    <name type="scientific">Pseudonocardia bannensis</name>
    <dbReference type="NCBI Taxonomy" id="630973"/>
    <lineage>
        <taxon>Bacteria</taxon>
        <taxon>Bacillati</taxon>
        <taxon>Actinomycetota</taxon>
        <taxon>Actinomycetes</taxon>
        <taxon>Pseudonocardiales</taxon>
        <taxon>Pseudonocardiaceae</taxon>
        <taxon>Pseudonocardia</taxon>
    </lineage>
</organism>
<proteinExistence type="predicted"/>
<gene>
    <name evidence="2" type="ORF">HF519_23340</name>
</gene>
<evidence type="ECO:0000256" key="1">
    <source>
        <dbReference type="SAM" id="MobiDB-lite"/>
    </source>
</evidence>
<evidence type="ECO:0000313" key="2">
    <source>
        <dbReference type="EMBL" id="NMH94456.1"/>
    </source>
</evidence>
<name>A0A848DPU0_9PSEU</name>